<sequence>MSHFPFREERSIDQLYSTDDIYDFVGRGTFASVFKGTSLVDGENVRKGCLVALKVFLKRELTSEKMRQDVINEVEILRQLNHPNCLQLLDCFHTQFHVVIVTNFVEGKELFKALHETVFTEKQVRSIIRQLLEALNYLHNVVSVVHRDVKPENLLVTPTNDGDYHVTLVDFGLARAFSRRRRVFSGCGVANNGGRWFLQVPPAMSADSLESSYTESPLIATPCGTLNYAAPETVRSLTQSSQLATTAELLPRMDVYAVGAVLYVMLSGKLPFHHSGNKMQLVKVMEAGPLFEETRWRNAPREAIELTRALLNFDPAKRPEAAEALRYEWLCSGEKVGEVSNDSTRNGVSTDGSDCWVTPTPQVASDDELLRRGFDGLRQPEGSLYDTGNGGIAACGWCISVPFGAPRQTVPSYFGFCQ</sequence>
<dbReference type="SUPFAM" id="SSF56112">
    <property type="entry name" value="Protein kinase-like (PK-like)"/>
    <property type="match status" value="1"/>
</dbReference>
<dbReference type="Pfam" id="PF00069">
    <property type="entry name" value="Pkinase"/>
    <property type="match status" value="2"/>
</dbReference>
<feature type="binding site" evidence="3">
    <location>
        <position position="54"/>
    </location>
    <ligand>
        <name>ATP</name>
        <dbReference type="ChEBI" id="CHEBI:30616"/>
    </ligand>
</feature>
<evidence type="ECO:0000256" key="3">
    <source>
        <dbReference type="PROSITE-ProRule" id="PRU10141"/>
    </source>
</evidence>
<dbReference type="PROSITE" id="PS00108">
    <property type="entry name" value="PROTEIN_KINASE_ST"/>
    <property type="match status" value="1"/>
</dbReference>
<dbReference type="PANTHER" id="PTHR24347">
    <property type="entry name" value="SERINE/THREONINE-PROTEIN KINASE"/>
    <property type="match status" value="1"/>
</dbReference>
<dbReference type="PROSITE" id="PS00107">
    <property type="entry name" value="PROTEIN_KINASE_ATP"/>
    <property type="match status" value="1"/>
</dbReference>
<proteinExistence type="inferred from homology"/>
<dbReference type="GO" id="GO:0004674">
    <property type="term" value="F:protein serine/threonine kinase activity"/>
    <property type="evidence" value="ECO:0007669"/>
    <property type="project" value="UniProtKB-KW"/>
</dbReference>
<evidence type="ECO:0000256" key="4">
    <source>
        <dbReference type="RuleBase" id="RU000304"/>
    </source>
</evidence>
<dbReference type="Gene3D" id="3.30.200.20">
    <property type="entry name" value="Phosphorylase Kinase, domain 1"/>
    <property type="match status" value="1"/>
</dbReference>
<keyword evidence="4" id="KW-0723">Serine/threonine-protein kinase</keyword>
<dbReference type="AlphaFoldDB" id="G0UM81"/>
<keyword evidence="4" id="KW-0808">Transferase</keyword>
<reference evidence="6" key="1">
    <citation type="journal article" date="2012" name="Proc. Natl. Acad. Sci. U.S.A.">
        <title>Antigenic diversity is generated by distinct evolutionary mechanisms in African trypanosome species.</title>
        <authorList>
            <person name="Jackson A.P."/>
            <person name="Berry A."/>
            <person name="Aslett M."/>
            <person name="Allison H.C."/>
            <person name="Burton P."/>
            <person name="Vavrova-Anderson J."/>
            <person name="Brown R."/>
            <person name="Browne H."/>
            <person name="Corton N."/>
            <person name="Hauser H."/>
            <person name="Gamble J."/>
            <person name="Gilderthorp R."/>
            <person name="Marcello L."/>
            <person name="McQuillan J."/>
            <person name="Otto T.D."/>
            <person name="Quail M.A."/>
            <person name="Sanders M.J."/>
            <person name="van Tonder A."/>
            <person name="Ginger M.L."/>
            <person name="Field M.C."/>
            <person name="Barry J.D."/>
            <person name="Hertz-Fowler C."/>
            <person name="Berriman M."/>
        </authorList>
    </citation>
    <scope>NUCLEOTIDE SEQUENCE</scope>
    <source>
        <strain evidence="6">IL3000</strain>
    </source>
</reference>
<organism evidence="6">
    <name type="scientific">Trypanosoma congolense (strain IL3000)</name>
    <dbReference type="NCBI Taxonomy" id="1068625"/>
    <lineage>
        <taxon>Eukaryota</taxon>
        <taxon>Discoba</taxon>
        <taxon>Euglenozoa</taxon>
        <taxon>Kinetoplastea</taxon>
        <taxon>Metakinetoplastina</taxon>
        <taxon>Trypanosomatida</taxon>
        <taxon>Trypanosomatidae</taxon>
        <taxon>Trypanosoma</taxon>
        <taxon>Nannomonas</taxon>
    </lineage>
</organism>
<dbReference type="PROSITE" id="PS50011">
    <property type="entry name" value="PROTEIN_KINASE_DOM"/>
    <property type="match status" value="1"/>
</dbReference>
<dbReference type="Gene3D" id="1.10.510.10">
    <property type="entry name" value="Transferase(Phosphotransferase) domain 1"/>
    <property type="match status" value="1"/>
</dbReference>
<name>G0UM81_TRYCI</name>
<dbReference type="SMART" id="SM00220">
    <property type="entry name" value="S_TKc"/>
    <property type="match status" value="1"/>
</dbReference>
<keyword evidence="2 3" id="KW-0067">ATP-binding</keyword>
<evidence type="ECO:0000313" key="6">
    <source>
        <dbReference type="EMBL" id="CCC90745.1"/>
    </source>
</evidence>
<dbReference type="InterPro" id="IPR008271">
    <property type="entry name" value="Ser/Thr_kinase_AS"/>
</dbReference>
<evidence type="ECO:0000256" key="2">
    <source>
        <dbReference type="ARBA" id="ARBA00022840"/>
    </source>
</evidence>
<dbReference type="InterPro" id="IPR000719">
    <property type="entry name" value="Prot_kinase_dom"/>
</dbReference>
<dbReference type="InterPro" id="IPR011009">
    <property type="entry name" value="Kinase-like_dom_sf"/>
</dbReference>
<keyword evidence="4" id="KW-0418">Kinase</keyword>
<dbReference type="InterPro" id="IPR017441">
    <property type="entry name" value="Protein_kinase_ATP_BS"/>
</dbReference>
<gene>
    <name evidence="6" type="ORF">TCIL3000_5_5070</name>
</gene>
<feature type="domain" description="Protein kinase" evidence="5">
    <location>
        <begin position="19"/>
        <end position="330"/>
    </location>
</feature>
<evidence type="ECO:0000256" key="1">
    <source>
        <dbReference type="ARBA" id="ARBA00022741"/>
    </source>
</evidence>
<dbReference type="VEuPathDB" id="TriTrypDB:TcIL3000_5_5070"/>
<dbReference type="EMBL" id="HE575318">
    <property type="protein sequence ID" value="CCC90745.1"/>
    <property type="molecule type" value="Genomic_DNA"/>
</dbReference>
<accession>G0UM81</accession>
<protein>
    <recommendedName>
        <fullName evidence="5">Protein kinase domain-containing protein</fullName>
    </recommendedName>
</protein>
<evidence type="ECO:0000259" key="5">
    <source>
        <dbReference type="PROSITE" id="PS50011"/>
    </source>
</evidence>
<keyword evidence="1 3" id="KW-0547">Nucleotide-binding</keyword>
<dbReference type="GO" id="GO:0005524">
    <property type="term" value="F:ATP binding"/>
    <property type="evidence" value="ECO:0007669"/>
    <property type="project" value="UniProtKB-UniRule"/>
</dbReference>
<comment type="similarity">
    <text evidence="4">Belongs to the protein kinase superfamily.</text>
</comment>